<accession>A0A0G1PFH7</accession>
<dbReference type="Pfam" id="PF01368">
    <property type="entry name" value="DHH"/>
    <property type="match status" value="1"/>
</dbReference>
<dbReference type="InterPro" id="IPR051319">
    <property type="entry name" value="Oligoribo/pAp-PDE_c-di-AMP_PDE"/>
</dbReference>
<dbReference type="InterPro" id="IPR038763">
    <property type="entry name" value="DHH_sf"/>
</dbReference>
<dbReference type="EMBL" id="LCMG01000028">
    <property type="protein sequence ID" value="KKU31427.1"/>
    <property type="molecule type" value="Genomic_DNA"/>
</dbReference>
<dbReference type="PANTHER" id="PTHR47618:SF1">
    <property type="entry name" value="BIFUNCTIONAL OLIGORIBONUCLEASE AND PAP PHOSPHATASE NRNA"/>
    <property type="match status" value="1"/>
</dbReference>
<comment type="caution">
    <text evidence="3">The sequence shown here is derived from an EMBL/GenBank/DDBJ whole genome shotgun (WGS) entry which is preliminary data.</text>
</comment>
<protein>
    <submittedName>
        <fullName evidence="3">Exopolyphosphatase-like protein enzyme</fullName>
    </submittedName>
</protein>
<feature type="domain" description="DDH" evidence="1">
    <location>
        <begin position="25"/>
        <end position="160"/>
    </location>
</feature>
<dbReference type="SUPFAM" id="SSF64182">
    <property type="entry name" value="DHH phosphoesterases"/>
    <property type="match status" value="1"/>
</dbReference>
<proteinExistence type="predicted"/>
<evidence type="ECO:0000313" key="4">
    <source>
        <dbReference type="Proteomes" id="UP000034705"/>
    </source>
</evidence>
<dbReference type="Pfam" id="PF02272">
    <property type="entry name" value="DHHA1"/>
    <property type="match status" value="1"/>
</dbReference>
<evidence type="ECO:0000259" key="2">
    <source>
        <dbReference type="Pfam" id="PF02272"/>
    </source>
</evidence>
<dbReference type="AlphaFoldDB" id="A0A0G1PFH7"/>
<dbReference type="Proteomes" id="UP000034705">
    <property type="component" value="Unassembled WGS sequence"/>
</dbReference>
<dbReference type="InterPro" id="IPR003156">
    <property type="entry name" value="DHHA1_dom"/>
</dbReference>
<dbReference type="Gene3D" id="3.90.1640.10">
    <property type="entry name" value="inorganic pyrophosphatase (n-terminal core)"/>
    <property type="match status" value="1"/>
</dbReference>
<evidence type="ECO:0000313" key="3">
    <source>
        <dbReference type="EMBL" id="KKU31427.1"/>
    </source>
</evidence>
<reference evidence="3 4" key="1">
    <citation type="journal article" date="2015" name="Nature">
        <title>rRNA introns, odd ribosomes, and small enigmatic genomes across a large radiation of phyla.</title>
        <authorList>
            <person name="Brown C.T."/>
            <person name="Hug L.A."/>
            <person name="Thomas B.C."/>
            <person name="Sharon I."/>
            <person name="Castelle C.J."/>
            <person name="Singh A."/>
            <person name="Wilkins M.J."/>
            <person name="Williams K.H."/>
            <person name="Banfield J.F."/>
        </authorList>
    </citation>
    <scope>NUCLEOTIDE SEQUENCE [LARGE SCALE GENOMIC DNA]</scope>
</reference>
<dbReference type="Gene3D" id="3.10.310.30">
    <property type="match status" value="1"/>
</dbReference>
<gene>
    <name evidence="3" type="ORF">UX45_C0028G0008</name>
</gene>
<feature type="domain" description="DHHA1" evidence="2">
    <location>
        <begin position="237"/>
        <end position="305"/>
    </location>
</feature>
<organism evidence="3 4">
    <name type="scientific">Candidatus Uhrbacteria bacterium GW2011_GWF2_46_218</name>
    <dbReference type="NCBI Taxonomy" id="1619001"/>
    <lineage>
        <taxon>Bacteria</taxon>
        <taxon>Candidatus Uhriibacteriota</taxon>
    </lineage>
</organism>
<dbReference type="InterPro" id="IPR001667">
    <property type="entry name" value="DDH_dom"/>
</dbReference>
<dbReference type="GO" id="GO:0003676">
    <property type="term" value="F:nucleic acid binding"/>
    <property type="evidence" value="ECO:0007669"/>
    <property type="project" value="InterPro"/>
</dbReference>
<name>A0A0G1PFH7_9BACT</name>
<sequence length="325" mass="35930">MEATRAKQIYQKFLEAKHPVLLLDDHIDGDSLGSCLAMADHLLSLGKTVRIYTTQPIPERYQFLPHLHLCSLDVSVLKDSSIDLIAFFDCSDVVFFKHIMDSLSTQPVIINIDHHTTNPLFGHYNYVVTHASATAAVLYSIFHQNNVTPSKHAANCLLTGLCFDTTSFTNDATDQQAFFIASELIKLGARPQQVVRSIIADRSISALRVWGVALERLRAHKTYGVVSTFITRADIETHGVSDEEVDGLANFLHFVSDAHTLFLLKETGDGGVKTSMRSTARDISKMAKLFGGGGHKKAAGFTIPNSYLSQDETGEWKVVFRTKAC</sequence>
<dbReference type="PANTHER" id="PTHR47618">
    <property type="entry name" value="BIFUNCTIONAL OLIGORIBONUCLEASE AND PAP PHOSPHATASE NRNA"/>
    <property type="match status" value="1"/>
</dbReference>
<evidence type="ECO:0000259" key="1">
    <source>
        <dbReference type="Pfam" id="PF01368"/>
    </source>
</evidence>